<dbReference type="Pfam" id="PF07690">
    <property type="entry name" value="MFS_1"/>
    <property type="match status" value="1"/>
</dbReference>
<sequence>FPIIFRERSGEKLMPWTAGKSMMGGHIDSLRNPLSLVKDLLKGFSVLPTLSAAIFILAAFIGSGISSVFLPVLYINNLGWEPDIYSQIIGMPGTMVEFCGALLGGYLADRIGKRKIIAAGYGAYGLLAITFGIFSDYWTNSFVSTTYLIINQGCISFGTVAVFSLFMQISWTRAAATMFTSYMAMANLSTIMGTRLAGRLDDILSYNSIFVLVGLVSILPLGLLVLINPDRMIKLK</sequence>
<feature type="non-terminal residue" evidence="3">
    <location>
        <position position="236"/>
    </location>
</feature>
<dbReference type="AlphaFoldDB" id="A0A383DD51"/>
<evidence type="ECO:0000313" key="3">
    <source>
        <dbReference type="EMBL" id="SVE42250.1"/>
    </source>
</evidence>
<keyword evidence="1" id="KW-1133">Transmembrane helix</keyword>
<feature type="transmembrane region" description="Helical" evidence="1">
    <location>
        <begin position="146"/>
        <end position="167"/>
    </location>
</feature>
<feature type="transmembrane region" description="Helical" evidence="1">
    <location>
        <begin position="84"/>
        <end position="104"/>
    </location>
</feature>
<feature type="transmembrane region" description="Helical" evidence="1">
    <location>
        <begin position="179"/>
        <end position="197"/>
    </location>
</feature>
<dbReference type="SUPFAM" id="SSF103473">
    <property type="entry name" value="MFS general substrate transporter"/>
    <property type="match status" value="1"/>
</dbReference>
<dbReference type="Gene3D" id="1.20.1250.20">
    <property type="entry name" value="MFS general substrate transporter like domains"/>
    <property type="match status" value="1"/>
</dbReference>
<keyword evidence="1" id="KW-0472">Membrane</keyword>
<dbReference type="PROSITE" id="PS50850">
    <property type="entry name" value="MFS"/>
    <property type="match status" value="1"/>
</dbReference>
<dbReference type="EMBL" id="UINC01216209">
    <property type="protein sequence ID" value="SVE42250.1"/>
    <property type="molecule type" value="Genomic_DNA"/>
</dbReference>
<feature type="transmembrane region" description="Helical" evidence="1">
    <location>
        <begin position="203"/>
        <end position="227"/>
    </location>
</feature>
<feature type="transmembrane region" description="Helical" evidence="1">
    <location>
        <begin position="116"/>
        <end position="134"/>
    </location>
</feature>
<reference evidence="3" key="1">
    <citation type="submission" date="2018-05" db="EMBL/GenBank/DDBJ databases">
        <authorList>
            <person name="Lanie J.A."/>
            <person name="Ng W.-L."/>
            <person name="Kazmierczak K.M."/>
            <person name="Andrzejewski T.M."/>
            <person name="Davidsen T.M."/>
            <person name="Wayne K.J."/>
            <person name="Tettelin H."/>
            <person name="Glass J.I."/>
            <person name="Rusch D."/>
            <person name="Podicherti R."/>
            <person name="Tsui H.-C.T."/>
            <person name="Winkler M.E."/>
        </authorList>
    </citation>
    <scope>NUCLEOTIDE SEQUENCE</scope>
</reference>
<gene>
    <name evidence="3" type="ORF">METZ01_LOCUS495104</name>
</gene>
<organism evidence="3">
    <name type="scientific">marine metagenome</name>
    <dbReference type="NCBI Taxonomy" id="408172"/>
    <lineage>
        <taxon>unclassified sequences</taxon>
        <taxon>metagenomes</taxon>
        <taxon>ecological metagenomes</taxon>
    </lineage>
</organism>
<feature type="domain" description="Major facilitator superfamily (MFS) profile" evidence="2">
    <location>
        <begin position="48"/>
        <end position="236"/>
    </location>
</feature>
<keyword evidence="1" id="KW-0812">Transmembrane</keyword>
<proteinExistence type="predicted"/>
<dbReference type="InterPro" id="IPR036259">
    <property type="entry name" value="MFS_trans_sf"/>
</dbReference>
<evidence type="ECO:0000256" key="1">
    <source>
        <dbReference type="SAM" id="Phobius"/>
    </source>
</evidence>
<evidence type="ECO:0000259" key="2">
    <source>
        <dbReference type="PROSITE" id="PS50850"/>
    </source>
</evidence>
<name>A0A383DD51_9ZZZZ</name>
<dbReference type="InterPro" id="IPR011701">
    <property type="entry name" value="MFS"/>
</dbReference>
<protein>
    <recommendedName>
        <fullName evidence="2">Major facilitator superfamily (MFS) profile domain-containing protein</fullName>
    </recommendedName>
</protein>
<feature type="transmembrane region" description="Helical" evidence="1">
    <location>
        <begin position="46"/>
        <end position="72"/>
    </location>
</feature>
<dbReference type="InterPro" id="IPR020846">
    <property type="entry name" value="MFS_dom"/>
</dbReference>
<dbReference type="GO" id="GO:0022857">
    <property type="term" value="F:transmembrane transporter activity"/>
    <property type="evidence" value="ECO:0007669"/>
    <property type="project" value="InterPro"/>
</dbReference>
<accession>A0A383DD51</accession>
<feature type="non-terminal residue" evidence="3">
    <location>
        <position position="1"/>
    </location>
</feature>